<evidence type="ECO:0000313" key="2">
    <source>
        <dbReference type="EMBL" id="KAJ1201316.1"/>
    </source>
</evidence>
<name>A0AAV7VKR2_PLEWA</name>
<dbReference type="AlphaFoldDB" id="A0AAV7VKR2"/>
<keyword evidence="3" id="KW-1185">Reference proteome</keyword>
<proteinExistence type="predicted"/>
<organism evidence="2 3">
    <name type="scientific">Pleurodeles waltl</name>
    <name type="common">Iberian ribbed newt</name>
    <dbReference type="NCBI Taxonomy" id="8319"/>
    <lineage>
        <taxon>Eukaryota</taxon>
        <taxon>Metazoa</taxon>
        <taxon>Chordata</taxon>
        <taxon>Craniata</taxon>
        <taxon>Vertebrata</taxon>
        <taxon>Euteleostomi</taxon>
        <taxon>Amphibia</taxon>
        <taxon>Batrachia</taxon>
        <taxon>Caudata</taxon>
        <taxon>Salamandroidea</taxon>
        <taxon>Salamandridae</taxon>
        <taxon>Pleurodelinae</taxon>
        <taxon>Pleurodeles</taxon>
    </lineage>
</organism>
<dbReference type="Proteomes" id="UP001066276">
    <property type="component" value="Chromosome 2_1"/>
</dbReference>
<protein>
    <submittedName>
        <fullName evidence="2">Uncharacterized protein</fullName>
    </submittedName>
</protein>
<comment type="caution">
    <text evidence="2">The sequence shown here is derived from an EMBL/GenBank/DDBJ whole genome shotgun (WGS) entry which is preliminary data.</text>
</comment>
<evidence type="ECO:0000256" key="1">
    <source>
        <dbReference type="SAM" id="MobiDB-lite"/>
    </source>
</evidence>
<dbReference type="EMBL" id="JANPWB010000003">
    <property type="protein sequence ID" value="KAJ1201316.1"/>
    <property type="molecule type" value="Genomic_DNA"/>
</dbReference>
<sequence length="221" mass="23801">MSRRSWRPAQPTLAAAPGVQGAAVSVPPTCLRRPERPLRGSPTGPQAPTYVRNDKEQHTSRRHGPCRGEGTDRTPPPLHLIRRHGSGRGVRGARSSLCGLTHAKWAAISTLLASHPVRICSLASSWAPGLYWRRGWSRDGGSLAERMPPPGCTERPVVDHSRSLVDNISADTAFVLEHTGVPGIVLPSLAWNTKYGIGPTLSLRAIESGGSHMAWISQTLT</sequence>
<reference evidence="2" key="1">
    <citation type="journal article" date="2022" name="bioRxiv">
        <title>Sequencing and chromosome-scale assembly of the giantPleurodeles waltlgenome.</title>
        <authorList>
            <person name="Brown T."/>
            <person name="Elewa A."/>
            <person name="Iarovenko S."/>
            <person name="Subramanian E."/>
            <person name="Araus A.J."/>
            <person name="Petzold A."/>
            <person name="Susuki M."/>
            <person name="Suzuki K.-i.T."/>
            <person name="Hayashi T."/>
            <person name="Toyoda A."/>
            <person name="Oliveira C."/>
            <person name="Osipova E."/>
            <person name="Leigh N.D."/>
            <person name="Simon A."/>
            <person name="Yun M.H."/>
        </authorList>
    </citation>
    <scope>NUCLEOTIDE SEQUENCE</scope>
    <source>
        <strain evidence="2">20211129_DDA</strain>
        <tissue evidence="2">Liver</tissue>
    </source>
</reference>
<evidence type="ECO:0000313" key="3">
    <source>
        <dbReference type="Proteomes" id="UP001066276"/>
    </source>
</evidence>
<gene>
    <name evidence="2" type="ORF">NDU88_005129</name>
</gene>
<accession>A0AAV7VKR2</accession>
<feature type="region of interest" description="Disordered" evidence="1">
    <location>
        <begin position="1"/>
        <end position="88"/>
    </location>
</feature>